<feature type="region of interest" description="Disordered" evidence="1">
    <location>
        <begin position="356"/>
        <end position="386"/>
    </location>
</feature>
<evidence type="ECO:0000313" key="3">
    <source>
        <dbReference type="EMBL" id="MEU6821077.1"/>
    </source>
</evidence>
<accession>A0ABV3BKE0</accession>
<feature type="region of interest" description="Disordered" evidence="1">
    <location>
        <begin position="40"/>
        <end position="148"/>
    </location>
</feature>
<organism evidence="3 4">
    <name type="scientific">Streptomyces atriruber</name>
    <dbReference type="NCBI Taxonomy" id="545121"/>
    <lineage>
        <taxon>Bacteria</taxon>
        <taxon>Bacillati</taxon>
        <taxon>Actinomycetota</taxon>
        <taxon>Actinomycetes</taxon>
        <taxon>Kitasatosporales</taxon>
        <taxon>Streptomycetaceae</taxon>
        <taxon>Streptomyces</taxon>
    </lineage>
</organism>
<keyword evidence="2" id="KW-1133">Transmembrane helix</keyword>
<comment type="caution">
    <text evidence="3">The sequence shown here is derived from an EMBL/GenBank/DDBJ whole genome shotgun (WGS) entry which is preliminary data.</text>
</comment>
<evidence type="ECO:0000256" key="2">
    <source>
        <dbReference type="SAM" id="Phobius"/>
    </source>
</evidence>
<dbReference type="PANTHER" id="PTHR48226:SF1">
    <property type="entry name" value="WAS_WASL-INTERACTING PROTEIN FAMILY MEMBER 1"/>
    <property type="match status" value="1"/>
</dbReference>
<feature type="compositionally biased region" description="Gly residues" evidence="1">
    <location>
        <begin position="97"/>
        <end position="124"/>
    </location>
</feature>
<proteinExistence type="predicted"/>
<feature type="region of interest" description="Disordered" evidence="1">
    <location>
        <begin position="155"/>
        <end position="174"/>
    </location>
</feature>
<keyword evidence="2" id="KW-0812">Transmembrane</keyword>
<reference evidence="3 4" key="1">
    <citation type="submission" date="2024-06" db="EMBL/GenBank/DDBJ databases">
        <title>The Natural Products Discovery Center: Release of the First 8490 Sequenced Strains for Exploring Actinobacteria Biosynthetic Diversity.</title>
        <authorList>
            <person name="Kalkreuter E."/>
            <person name="Kautsar S.A."/>
            <person name="Yang D."/>
            <person name="Bader C.D."/>
            <person name="Teijaro C.N."/>
            <person name="Fluegel L."/>
            <person name="Davis C.M."/>
            <person name="Simpson J.R."/>
            <person name="Lauterbach L."/>
            <person name="Steele A.D."/>
            <person name="Gui C."/>
            <person name="Meng S."/>
            <person name="Li G."/>
            <person name="Viehrig K."/>
            <person name="Ye F."/>
            <person name="Su P."/>
            <person name="Kiefer A.F."/>
            <person name="Nichols A."/>
            <person name="Cepeda A.J."/>
            <person name="Yan W."/>
            <person name="Fan B."/>
            <person name="Jiang Y."/>
            <person name="Adhikari A."/>
            <person name="Zheng C.-J."/>
            <person name="Schuster L."/>
            <person name="Cowan T.M."/>
            <person name="Smanski M.J."/>
            <person name="Chevrette M.G."/>
            <person name="De Carvalho L.P.S."/>
            <person name="Shen B."/>
        </authorList>
    </citation>
    <scope>NUCLEOTIDE SEQUENCE [LARGE SCALE GENOMIC DNA]</scope>
    <source>
        <strain evidence="3 4">NPDC046838</strain>
    </source>
</reference>
<dbReference type="Proteomes" id="UP001551176">
    <property type="component" value="Unassembled WGS sequence"/>
</dbReference>
<dbReference type="PANTHER" id="PTHR48226">
    <property type="entry name" value="OS06G0326200 PROTEIN"/>
    <property type="match status" value="1"/>
</dbReference>
<feature type="transmembrane region" description="Helical" evidence="2">
    <location>
        <begin position="12"/>
        <end position="32"/>
    </location>
</feature>
<feature type="compositionally biased region" description="Gly residues" evidence="1">
    <location>
        <begin position="42"/>
        <end position="88"/>
    </location>
</feature>
<evidence type="ECO:0000313" key="4">
    <source>
        <dbReference type="Proteomes" id="UP001551176"/>
    </source>
</evidence>
<protein>
    <submittedName>
        <fullName evidence="3">Uncharacterized protein</fullName>
    </submittedName>
</protein>
<gene>
    <name evidence="3" type="ORF">ABZ921_10635</name>
</gene>
<keyword evidence="4" id="KW-1185">Reference proteome</keyword>
<keyword evidence="2" id="KW-0472">Membrane</keyword>
<dbReference type="EMBL" id="JBEYXV010000004">
    <property type="protein sequence ID" value="MEU6821077.1"/>
    <property type="molecule type" value="Genomic_DNA"/>
</dbReference>
<evidence type="ECO:0000256" key="1">
    <source>
        <dbReference type="SAM" id="MobiDB-lite"/>
    </source>
</evidence>
<dbReference type="RefSeq" id="WP_359347049.1">
    <property type="nucleotide sequence ID" value="NZ_JBEYXV010000004.1"/>
</dbReference>
<sequence length="386" mass="38706">MAVRSGSGADGLPVWVFSVIGFVLVVGLFFGIRGVASHDGGARGGGGSSSGGGTGSGTSTGGGSDITGGGSGGSGGGHTTGGSSGGKTSGSTNGSWQTGGGDGDGNGGKGRGGNSGGGGGGGTPPGWLPWGPKSPNTDDAPEPDSMYDLLQQGDCRQPYDSATDPGQRRDDSGTPQAWKVIEGLAGICKAAHGEPNGLSIATRAEAGLRAAGYRPGTTEYLCKDGDAFAVLQRFVAYYRRHPGQQVVLRSSASGPAACANTIAATGTSYEPDDTVGLQGTWPDVPRTVELRAAGLPNPLVLKPYGDENEREKCCKDAAVTVDLPGPDGFGGRRPTSIDVTLVTRSGARVSKQAAFTLDWSSFPQPPGPSDSSRSPSPPEPSDSYTQ</sequence>
<name>A0ABV3BKE0_9ACTN</name>
<dbReference type="InterPro" id="IPR053099">
    <property type="entry name" value="WAS/WASL-interacting_domain"/>
</dbReference>